<organism evidence="3 4">
    <name type="scientific">Pseudochrobactrum asaccharolyticum</name>
    <dbReference type="NCBI Taxonomy" id="354351"/>
    <lineage>
        <taxon>Bacteria</taxon>
        <taxon>Pseudomonadati</taxon>
        <taxon>Pseudomonadota</taxon>
        <taxon>Alphaproteobacteria</taxon>
        <taxon>Hyphomicrobiales</taxon>
        <taxon>Brucellaceae</taxon>
        <taxon>Pseudochrobactrum</taxon>
    </lineage>
</organism>
<reference evidence="3 4" key="1">
    <citation type="submission" date="2018-06" db="EMBL/GenBank/DDBJ databases">
        <title>Genomic Encyclopedia of Type Strains, Phase IV (KMG-IV): sequencing the most valuable type-strain genomes for metagenomic binning, comparative biology and taxonomic classification.</title>
        <authorList>
            <person name="Goeker M."/>
        </authorList>
    </citation>
    <scope>NUCLEOTIDE SEQUENCE [LARGE SCALE GENOMIC DNA]</scope>
    <source>
        <strain evidence="3 4">DSM 25619</strain>
    </source>
</reference>
<feature type="transmembrane region" description="Helical" evidence="2">
    <location>
        <begin position="130"/>
        <end position="151"/>
    </location>
</feature>
<feature type="transmembrane region" description="Helical" evidence="2">
    <location>
        <begin position="40"/>
        <end position="59"/>
    </location>
</feature>
<feature type="transmembrane region" description="Helical" evidence="2">
    <location>
        <begin position="103"/>
        <end position="124"/>
    </location>
</feature>
<dbReference type="EMBL" id="QNRH01000003">
    <property type="protein sequence ID" value="RBO95834.1"/>
    <property type="molecule type" value="Genomic_DNA"/>
</dbReference>
<feature type="transmembrane region" description="Helical" evidence="2">
    <location>
        <begin position="191"/>
        <end position="212"/>
    </location>
</feature>
<evidence type="ECO:0000313" key="4">
    <source>
        <dbReference type="Proteomes" id="UP000252893"/>
    </source>
</evidence>
<keyword evidence="2" id="KW-1133">Transmembrane helix</keyword>
<evidence type="ECO:0000256" key="1">
    <source>
        <dbReference type="SAM" id="MobiDB-lite"/>
    </source>
</evidence>
<feature type="transmembrane region" description="Helical" evidence="2">
    <location>
        <begin position="258"/>
        <end position="275"/>
    </location>
</feature>
<keyword evidence="2" id="KW-0812">Transmembrane</keyword>
<dbReference type="AlphaFoldDB" id="A0A366E2T7"/>
<comment type="caution">
    <text evidence="3">The sequence shown here is derived from an EMBL/GenBank/DDBJ whole genome shotgun (WGS) entry which is preliminary data.</text>
</comment>
<dbReference type="Pfam" id="PF05940">
    <property type="entry name" value="NnrS"/>
    <property type="match status" value="1"/>
</dbReference>
<evidence type="ECO:0000256" key="2">
    <source>
        <dbReference type="SAM" id="Phobius"/>
    </source>
</evidence>
<feature type="transmembrane region" description="Helical" evidence="2">
    <location>
        <begin position="376"/>
        <end position="400"/>
    </location>
</feature>
<proteinExistence type="predicted"/>
<protein>
    <submittedName>
        <fullName evidence="3">Uncharacterized protein involved in response to NO</fullName>
    </submittedName>
</protein>
<accession>A0A366E2T7</accession>
<name>A0A366E2T7_9HYPH</name>
<feature type="transmembrane region" description="Helical" evidence="2">
    <location>
        <begin position="346"/>
        <end position="370"/>
    </location>
</feature>
<keyword evidence="4" id="KW-1185">Reference proteome</keyword>
<dbReference type="Proteomes" id="UP000252893">
    <property type="component" value="Unassembled WGS sequence"/>
</dbReference>
<feature type="transmembrane region" description="Helical" evidence="2">
    <location>
        <begin position="163"/>
        <end position="185"/>
    </location>
</feature>
<evidence type="ECO:0000313" key="3">
    <source>
        <dbReference type="EMBL" id="RBO95834.1"/>
    </source>
</evidence>
<feature type="transmembrane region" description="Helical" evidence="2">
    <location>
        <begin position="232"/>
        <end position="252"/>
    </location>
</feature>
<sequence length="412" mass="45370">MNAPDTADHLKNENTKTRKPVPRGLKMTGPVLFSYGFRPFFLGAGIWAVLAMLLWILSLTLGMPLGGSYDALNWHAHEMLFGFGSAVLAGFLLTAVPNWTGSLPVSGTPLIILAGFWLAGRLAFLYPDLIHFYAAIALESLFLPLLLVICAREIIAGKQWKNLKVLIGVTILTIANLIFHYGVIFDGDVAFASRIAVSAYVLLIMIIGGRIVPSFTRNWLNRNQKTRFPVPFNRYDAICIIIGAFALLSWIFIPETMVTLLLACLAAVMHIARLIRWRGWETAPEKLLVILHIAYAFIPAGFIAIALSAADMLNAYSTLHILTVGAVAMMMLAVMGRATRGHTGNALTASPLTILSYTCLIASALLRPFAEIILNYFHTILALSALLWIAAFALFLIEYAPMLLQDRRQRAE</sequence>
<keyword evidence="2" id="KW-0472">Membrane</keyword>
<feature type="transmembrane region" description="Helical" evidence="2">
    <location>
        <begin position="79"/>
        <end position="96"/>
    </location>
</feature>
<feature type="region of interest" description="Disordered" evidence="1">
    <location>
        <begin position="1"/>
        <end position="22"/>
    </location>
</feature>
<feature type="compositionally biased region" description="Basic and acidic residues" evidence="1">
    <location>
        <begin position="1"/>
        <end position="16"/>
    </location>
</feature>
<feature type="transmembrane region" description="Helical" evidence="2">
    <location>
        <begin position="287"/>
        <end position="309"/>
    </location>
</feature>
<dbReference type="InterPro" id="IPR010266">
    <property type="entry name" value="NnrS"/>
</dbReference>
<feature type="transmembrane region" description="Helical" evidence="2">
    <location>
        <begin position="315"/>
        <end position="334"/>
    </location>
</feature>
<gene>
    <name evidence="3" type="ORF">DFR47_103398</name>
</gene>